<proteinExistence type="inferred from homology"/>
<evidence type="ECO:0000256" key="9">
    <source>
        <dbReference type="ARBA" id="ARBA00023136"/>
    </source>
</evidence>
<comment type="subcellular location">
    <subcellularLocation>
        <location evidence="16">Postsynaptic cell membrane</location>
        <topology evidence="16">Multi-pass membrane protein</topology>
    </subcellularLocation>
</comment>
<evidence type="ECO:0000256" key="10">
    <source>
        <dbReference type="ARBA" id="ARBA00023157"/>
    </source>
</evidence>
<dbReference type="Gene3D" id="1.20.58.390">
    <property type="entry name" value="Neurotransmitter-gated ion-channel transmembrane domain"/>
    <property type="match status" value="1"/>
</dbReference>
<dbReference type="GO" id="GO:0007271">
    <property type="term" value="P:synaptic transmission, cholinergic"/>
    <property type="evidence" value="ECO:0007669"/>
    <property type="project" value="UniProtKB-ARBA"/>
</dbReference>
<dbReference type="GO" id="GO:0045211">
    <property type="term" value="C:postsynaptic membrane"/>
    <property type="evidence" value="ECO:0007669"/>
    <property type="project" value="UniProtKB-SubCell"/>
</dbReference>
<evidence type="ECO:0000256" key="2">
    <source>
        <dbReference type="ARBA" id="ARBA00022448"/>
    </source>
</evidence>
<evidence type="ECO:0000256" key="4">
    <source>
        <dbReference type="ARBA" id="ARBA00022692"/>
    </source>
</evidence>
<keyword evidence="3" id="KW-1003">Cell membrane</keyword>
<dbReference type="InterPro" id="IPR006029">
    <property type="entry name" value="Neurotrans-gated_channel_TM"/>
</dbReference>
<dbReference type="Pfam" id="PF02932">
    <property type="entry name" value="Neur_chan_memb"/>
    <property type="match status" value="1"/>
</dbReference>
<reference evidence="20" key="1">
    <citation type="submission" date="2016-11" db="UniProtKB">
        <authorList>
            <consortium name="WormBaseParasite"/>
        </authorList>
    </citation>
    <scope>IDENTIFICATION</scope>
</reference>
<evidence type="ECO:0000256" key="1">
    <source>
        <dbReference type="ARBA" id="ARBA00009237"/>
    </source>
</evidence>
<evidence type="ECO:0000313" key="19">
    <source>
        <dbReference type="Proteomes" id="UP000095281"/>
    </source>
</evidence>
<evidence type="ECO:0000256" key="3">
    <source>
        <dbReference type="ARBA" id="ARBA00022475"/>
    </source>
</evidence>
<evidence type="ECO:0000256" key="6">
    <source>
        <dbReference type="ARBA" id="ARBA00022989"/>
    </source>
</evidence>
<keyword evidence="10" id="KW-1015">Disulfide bond</keyword>
<feature type="transmembrane region" description="Helical" evidence="17">
    <location>
        <begin position="87"/>
        <end position="105"/>
    </location>
</feature>
<dbReference type="AlphaFoldDB" id="A0A1I8BPX1"/>
<evidence type="ECO:0000256" key="8">
    <source>
        <dbReference type="ARBA" id="ARBA00023065"/>
    </source>
</evidence>
<evidence type="ECO:0000256" key="5">
    <source>
        <dbReference type="ARBA" id="ARBA00022729"/>
    </source>
</evidence>
<evidence type="ECO:0000256" key="11">
    <source>
        <dbReference type="ARBA" id="ARBA00023170"/>
    </source>
</evidence>
<comment type="similarity">
    <text evidence="1">Belongs to the ligand-gated ion channel (TC 1.A.9) family. Acetylcholine receptor (TC 1.A.9.1) subfamily.</text>
</comment>
<keyword evidence="11" id="KW-0675">Receptor</keyword>
<keyword evidence="5" id="KW-0732">Signal</keyword>
<evidence type="ECO:0000256" key="17">
    <source>
        <dbReference type="SAM" id="Phobius"/>
    </source>
</evidence>
<dbReference type="WBParaSite" id="MhA1_Contig405.frz3.gene27">
    <property type="protein sequence ID" value="MhA1_Contig405.frz3.gene27"/>
    <property type="gene ID" value="MhA1_Contig405.frz3.gene27"/>
</dbReference>
<keyword evidence="12" id="KW-0325">Glycoprotein</keyword>
<dbReference type="InterPro" id="IPR036719">
    <property type="entry name" value="Neuro-gated_channel_TM_sf"/>
</dbReference>
<evidence type="ECO:0000256" key="16">
    <source>
        <dbReference type="ARBA" id="ARBA00034104"/>
    </source>
</evidence>
<keyword evidence="14" id="KW-1071">Ligand-gated ion channel</keyword>
<evidence type="ECO:0000313" key="20">
    <source>
        <dbReference type="WBParaSite" id="MhA1_Contig405.frz3.gene27"/>
    </source>
</evidence>
<keyword evidence="6 17" id="KW-1133">Transmembrane helix</keyword>
<keyword evidence="2" id="KW-0813">Transport</keyword>
<protein>
    <submittedName>
        <fullName evidence="20">Neur_chan_memb domain-containing protein</fullName>
    </submittedName>
</protein>
<keyword evidence="19" id="KW-1185">Reference proteome</keyword>
<keyword evidence="8" id="KW-0406">Ion transport</keyword>
<keyword evidence="13" id="KW-0628">Postsynaptic cell membrane</keyword>
<keyword evidence="7" id="KW-0770">Synapse</keyword>
<evidence type="ECO:0000256" key="14">
    <source>
        <dbReference type="ARBA" id="ARBA00023286"/>
    </source>
</evidence>
<accession>A0A1I8BPX1</accession>
<feature type="domain" description="Neurotransmitter-gated ion-channel transmembrane" evidence="18">
    <location>
        <begin position="14"/>
        <end position="103"/>
    </location>
</feature>
<dbReference type="Proteomes" id="UP000095281">
    <property type="component" value="Unplaced"/>
</dbReference>
<evidence type="ECO:0000256" key="12">
    <source>
        <dbReference type="ARBA" id="ARBA00023180"/>
    </source>
</evidence>
<evidence type="ECO:0000256" key="15">
    <source>
        <dbReference type="ARBA" id="ARBA00023303"/>
    </source>
</evidence>
<dbReference type="FunFam" id="1.20.58.390:FF:000022">
    <property type="entry name" value="Nicotinic acetylcholine receptor subunit alpha4"/>
    <property type="match status" value="1"/>
</dbReference>
<evidence type="ECO:0000256" key="7">
    <source>
        <dbReference type="ARBA" id="ARBA00023018"/>
    </source>
</evidence>
<evidence type="ECO:0000259" key="18">
    <source>
        <dbReference type="Pfam" id="PF02932"/>
    </source>
</evidence>
<evidence type="ECO:0000256" key="13">
    <source>
        <dbReference type="ARBA" id="ARBA00023257"/>
    </source>
</evidence>
<dbReference type="GO" id="GO:0098655">
    <property type="term" value="P:monoatomic cation transmembrane transport"/>
    <property type="evidence" value="ECO:0007669"/>
    <property type="project" value="UniProtKB-ARBA"/>
</dbReference>
<keyword evidence="15" id="KW-0407">Ion channel</keyword>
<keyword evidence="4 17" id="KW-0812">Transmembrane</keyword>
<organism evidence="19 20">
    <name type="scientific">Meloidogyne hapla</name>
    <name type="common">Root-knot nematode worm</name>
    <dbReference type="NCBI Taxonomy" id="6305"/>
    <lineage>
        <taxon>Eukaryota</taxon>
        <taxon>Metazoa</taxon>
        <taxon>Ecdysozoa</taxon>
        <taxon>Nematoda</taxon>
        <taxon>Chromadorea</taxon>
        <taxon>Rhabditida</taxon>
        <taxon>Tylenchina</taxon>
        <taxon>Tylenchomorpha</taxon>
        <taxon>Tylenchoidea</taxon>
        <taxon>Meloidogynidae</taxon>
        <taxon>Meloidogyninae</taxon>
        <taxon>Meloidogyne</taxon>
    </lineage>
</organism>
<dbReference type="InterPro" id="IPR038050">
    <property type="entry name" value="Neuro_actylchol_rec"/>
</dbReference>
<sequence length="120" mass="13465">MEIHTAPSSAAAIKRMAGHGRESSGLIAHYANVTRDREQNGSLYREQSPLKNAVDSVAFIAEHFQREEDDQRISNDWTFVAMVLDRIFLITFTVICFFGCVLIIFRAPTIYDNTLALGNA</sequence>
<name>A0A1I8BPX1_MELHA</name>
<dbReference type="SUPFAM" id="SSF90112">
    <property type="entry name" value="Neurotransmitter-gated ion-channel transmembrane pore"/>
    <property type="match status" value="1"/>
</dbReference>
<keyword evidence="9 17" id="KW-0472">Membrane</keyword>